<dbReference type="RefSeq" id="WP_284589670.1">
    <property type="nucleotide sequence ID" value="NZ_JASNVP010000005.1"/>
</dbReference>
<accession>A0AAP4BTE1</accession>
<evidence type="ECO:0000313" key="2">
    <source>
        <dbReference type="Proteomes" id="UP001226160"/>
    </source>
</evidence>
<sequence>MTDYSDFITNLTRAKHHINDAAKQMTAAWNRAQHDQDPTYVHFIMDGVDEALETTDRYFDEAWNALRRIEKESRPPHATSN</sequence>
<evidence type="ECO:0000313" key="1">
    <source>
        <dbReference type="EMBL" id="MDK4326099.1"/>
    </source>
</evidence>
<reference evidence="1" key="1">
    <citation type="submission" date="2023-05" db="EMBL/GenBank/DDBJ databases">
        <title>Metabolic capabilities are highly conserved among human nasal-associated Corynebacterium species in pangenomic analyses.</title>
        <authorList>
            <person name="Tran T.H."/>
            <person name="Roberts A.Q."/>
            <person name="Escapa I.F."/>
            <person name="Gao W."/>
            <person name="Conlan S."/>
            <person name="Kong H."/>
            <person name="Segre J.A."/>
            <person name="Kelly M.S."/>
            <person name="Lemon K.P."/>
        </authorList>
    </citation>
    <scope>NUCLEOTIDE SEQUENCE</scope>
    <source>
        <strain evidence="1">KPL2654</strain>
    </source>
</reference>
<proteinExistence type="predicted"/>
<dbReference type="AlphaFoldDB" id="A0AAP4BTE1"/>
<dbReference type="EMBL" id="JASNVP010000005">
    <property type="protein sequence ID" value="MDK4326099.1"/>
    <property type="molecule type" value="Genomic_DNA"/>
</dbReference>
<organism evidence="1 2">
    <name type="scientific">Corynebacterium propinquum</name>
    <dbReference type="NCBI Taxonomy" id="43769"/>
    <lineage>
        <taxon>Bacteria</taxon>
        <taxon>Bacillati</taxon>
        <taxon>Actinomycetota</taxon>
        <taxon>Actinomycetes</taxon>
        <taxon>Mycobacteriales</taxon>
        <taxon>Corynebacteriaceae</taxon>
        <taxon>Corynebacterium</taxon>
    </lineage>
</organism>
<dbReference type="Proteomes" id="UP001226160">
    <property type="component" value="Unassembled WGS sequence"/>
</dbReference>
<comment type="caution">
    <text evidence="1">The sequence shown here is derived from an EMBL/GenBank/DDBJ whole genome shotgun (WGS) entry which is preliminary data.</text>
</comment>
<name>A0AAP4BTE1_9CORY</name>
<gene>
    <name evidence="1" type="ORF">QPX54_06180</name>
</gene>
<protein>
    <submittedName>
        <fullName evidence="1">Uncharacterized protein</fullName>
    </submittedName>
</protein>